<dbReference type="PANTHER" id="PTHR43248:SF29">
    <property type="entry name" value="TRIPEPTIDYL AMINOPEPTIDASE"/>
    <property type="match status" value="1"/>
</dbReference>
<evidence type="ECO:0000256" key="1">
    <source>
        <dbReference type="ARBA" id="ARBA00010088"/>
    </source>
</evidence>
<dbReference type="InterPro" id="IPR051601">
    <property type="entry name" value="Serine_prot/Carboxylest_S33"/>
</dbReference>
<keyword evidence="6" id="KW-1185">Reference proteome</keyword>
<reference evidence="5" key="1">
    <citation type="submission" date="2023-06" db="EMBL/GenBank/DDBJ databases">
        <title>WGS-Sequencing of Streptomyces ficellus isolate 21 collected from sand in Gara Djebilet Iron Mine in Algeria.</title>
        <authorList>
            <person name="Zegers G.P."/>
            <person name="Gomez A."/>
            <person name="Gueddou A."/>
            <person name="Zahara A.F."/>
            <person name="Worth M."/>
            <person name="Sevigny J.L."/>
            <person name="Tisa L."/>
        </authorList>
    </citation>
    <scope>NUCLEOTIDE SEQUENCE</scope>
    <source>
        <strain evidence="5">AS11</strain>
    </source>
</reference>
<evidence type="ECO:0000313" key="5">
    <source>
        <dbReference type="EMBL" id="MDN3296830.1"/>
    </source>
</evidence>
<comment type="similarity">
    <text evidence="1">Belongs to the peptidase S33 family.</text>
</comment>
<dbReference type="InterPro" id="IPR013595">
    <property type="entry name" value="Pept_S33_TAP-like_C"/>
</dbReference>
<dbReference type="Pfam" id="PF08386">
    <property type="entry name" value="Abhydrolase_4"/>
    <property type="match status" value="1"/>
</dbReference>
<dbReference type="RefSeq" id="WP_290114152.1">
    <property type="nucleotide sequence ID" value="NZ_JAUEPL010000039.1"/>
</dbReference>
<evidence type="ECO:0000256" key="2">
    <source>
        <dbReference type="ARBA" id="ARBA00022729"/>
    </source>
</evidence>
<accession>A0ABT7ZBK3</accession>
<organism evidence="5 6">
    <name type="scientific">Streptomyces ficellus</name>
    <dbReference type="NCBI Taxonomy" id="1977088"/>
    <lineage>
        <taxon>Bacteria</taxon>
        <taxon>Bacillati</taxon>
        <taxon>Actinomycetota</taxon>
        <taxon>Actinomycetes</taxon>
        <taxon>Kitasatosporales</taxon>
        <taxon>Streptomycetaceae</taxon>
        <taxon>Streptomyces</taxon>
    </lineage>
</organism>
<dbReference type="PROSITE" id="PS51257">
    <property type="entry name" value="PROKAR_LIPOPROTEIN"/>
    <property type="match status" value="1"/>
</dbReference>
<evidence type="ECO:0000313" key="6">
    <source>
        <dbReference type="Proteomes" id="UP001174050"/>
    </source>
</evidence>
<dbReference type="GO" id="GO:0016787">
    <property type="term" value="F:hydrolase activity"/>
    <property type="evidence" value="ECO:0007669"/>
    <property type="project" value="UniProtKB-KW"/>
</dbReference>
<dbReference type="EMBL" id="JAUEPL010000039">
    <property type="protein sequence ID" value="MDN3296830.1"/>
    <property type="molecule type" value="Genomic_DNA"/>
</dbReference>
<protein>
    <submittedName>
        <fullName evidence="5">Alpha/beta hydrolase</fullName>
    </submittedName>
</protein>
<evidence type="ECO:0000259" key="4">
    <source>
        <dbReference type="Pfam" id="PF08386"/>
    </source>
</evidence>
<comment type="caution">
    <text evidence="5">The sequence shown here is derived from an EMBL/GenBank/DDBJ whole genome shotgun (WGS) entry which is preliminary data.</text>
</comment>
<dbReference type="SUPFAM" id="SSF53474">
    <property type="entry name" value="alpha/beta-Hydrolases"/>
    <property type="match status" value="1"/>
</dbReference>
<proteinExistence type="inferred from homology"/>
<dbReference type="Gene3D" id="3.40.50.1820">
    <property type="entry name" value="alpha/beta hydrolase"/>
    <property type="match status" value="1"/>
</dbReference>
<dbReference type="InterPro" id="IPR029058">
    <property type="entry name" value="AB_hydrolase_fold"/>
</dbReference>
<name>A0ABT7ZBK3_9ACTN</name>
<sequence>MRVILRATSMAMVCALAAGCSGATGSPAPGGAPQVPREGMSAFHGQKVTWRACPADEVPDSVPDSLRFECAAVEVPLDYSRPDGKTIKIALNRLAATDSKKRIGSLLTNPGGPGASGLDYLYGSGADFSPGVRARYDIVGMDPRGVGESSEVHCQTRREQADLERKTGAESPAFGKALAEVCKKRAGDLLPVVGTDNAARDLDVVRAALGDDKLNFYGVSYGTLLGQFYADQFPTRTGRMVLDSVVDPTVWPGDSATEAVAFETALKVFVQSCVDRENCPMGSSRSAALKKIDDLVTQLNAKPLQANGNEPITGLSVVGMLMSAMFHEEQWPQLAQNLGAAFRGDMAPLTELLRDEPAAEGDQQWVSQSNNAVRCLHLRPDQRTAQAVAEANEELSKVAPVFADIFVVVRNACVYWPAKSLPNAGRALETEGAPEILLVQNSFDAATPAQWARSVEGQLAKARLVVNVSGGHGFYTMGSCTRNAVDDYLIKGTLPPRGKTCHDRARGIAGPSTTPSD</sequence>
<keyword evidence="2" id="KW-0732">Signal</keyword>
<dbReference type="PANTHER" id="PTHR43248">
    <property type="entry name" value="2-SUCCINYL-6-HYDROXY-2,4-CYCLOHEXADIENE-1-CARBOXYLATE SYNTHASE"/>
    <property type="match status" value="1"/>
</dbReference>
<keyword evidence="3 5" id="KW-0378">Hydrolase</keyword>
<gene>
    <name evidence="5" type="ORF">QWM81_22835</name>
</gene>
<feature type="domain" description="Peptidase S33 tripeptidyl aminopeptidase-like C-terminal" evidence="4">
    <location>
        <begin position="400"/>
        <end position="501"/>
    </location>
</feature>
<evidence type="ECO:0000256" key="3">
    <source>
        <dbReference type="ARBA" id="ARBA00022801"/>
    </source>
</evidence>
<dbReference type="Proteomes" id="UP001174050">
    <property type="component" value="Unassembled WGS sequence"/>
</dbReference>